<feature type="region of interest" description="Disordered" evidence="1">
    <location>
        <begin position="66"/>
        <end position="156"/>
    </location>
</feature>
<feature type="compositionally biased region" description="Low complexity" evidence="1">
    <location>
        <begin position="1"/>
        <end position="19"/>
    </location>
</feature>
<accession>A0A8H7B9I0</accession>
<gene>
    <name evidence="2" type="ORF">GT037_001765</name>
</gene>
<dbReference type="RefSeq" id="XP_038790104.1">
    <property type="nucleotide sequence ID" value="XM_038926812.1"/>
</dbReference>
<sequence length="156" mass="16989">MAAFSRVTTSRSNPTTSPTWNPPYKLPPTASVRPRSTSCPAKYSAELVQRCPLPWEWRPARMKIRVAGTPRLPPQTPPPQSPSSQSPTSQSPPSLTCSPKSPSSPNIEINKPKGAMARLATRKRMEAITIQDSDDKIRRAGDTGGYASGERDLAHL</sequence>
<organism evidence="2 3">
    <name type="scientific">Alternaria burnsii</name>
    <dbReference type="NCBI Taxonomy" id="1187904"/>
    <lineage>
        <taxon>Eukaryota</taxon>
        <taxon>Fungi</taxon>
        <taxon>Dikarya</taxon>
        <taxon>Ascomycota</taxon>
        <taxon>Pezizomycotina</taxon>
        <taxon>Dothideomycetes</taxon>
        <taxon>Pleosporomycetidae</taxon>
        <taxon>Pleosporales</taxon>
        <taxon>Pleosporineae</taxon>
        <taxon>Pleosporaceae</taxon>
        <taxon>Alternaria</taxon>
        <taxon>Alternaria sect. Alternaria</taxon>
    </lineage>
</organism>
<dbReference type="EMBL" id="JAAABM010000002">
    <property type="protein sequence ID" value="KAF7680114.1"/>
    <property type="molecule type" value="Genomic_DNA"/>
</dbReference>
<dbReference type="GeneID" id="62199990"/>
<reference evidence="2" key="1">
    <citation type="submission" date="2020-01" db="EMBL/GenBank/DDBJ databases">
        <authorList>
            <person name="Feng Z.H.Z."/>
        </authorList>
    </citation>
    <scope>NUCLEOTIDE SEQUENCE</scope>
    <source>
        <strain evidence="2">CBS107.38</strain>
    </source>
</reference>
<evidence type="ECO:0000256" key="1">
    <source>
        <dbReference type="SAM" id="MobiDB-lite"/>
    </source>
</evidence>
<evidence type="ECO:0000313" key="2">
    <source>
        <dbReference type="EMBL" id="KAF7680114.1"/>
    </source>
</evidence>
<proteinExistence type="predicted"/>
<evidence type="ECO:0000313" key="3">
    <source>
        <dbReference type="Proteomes" id="UP000596902"/>
    </source>
</evidence>
<feature type="compositionally biased region" description="Low complexity" evidence="1">
    <location>
        <begin position="82"/>
        <end position="99"/>
    </location>
</feature>
<keyword evidence="3" id="KW-1185">Reference proteome</keyword>
<feature type="region of interest" description="Disordered" evidence="1">
    <location>
        <begin position="1"/>
        <end position="38"/>
    </location>
</feature>
<dbReference type="Proteomes" id="UP000596902">
    <property type="component" value="Unassembled WGS sequence"/>
</dbReference>
<comment type="caution">
    <text evidence="2">The sequence shown here is derived from an EMBL/GenBank/DDBJ whole genome shotgun (WGS) entry which is preliminary data.</text>
</comment>
<reference evidence="2" key="2">
    <citation type="submission" date="2020-08" db="EMBL/GenBank/DDBJ databases">
        <title>Draft Genome Sequence of Cumin Blight Pathogen Alternaria burnsii.</title>
        <authorList>
            <person name="Feng Z."/>
        </authorList>
    </citation>
    <scope>NUCLEOTIDE SEQUENCE</scope>
    <source>
        <strain evidence="2">CBS107.38</strain>
    </source>
</reference>
<name>A0A8H7B9I0_9PLEO</name>
<dbReference type="AlphaFoldDB" id="A0A8H7B9I0"/>
<protein>
    <submittedName>
        <fullName evidence="2">Uncharacterized protein</fullName>
    </submittedName>
</protein>
<feature type="compositionally biased region" description="Pro residues" evidence="1">
    <location>
        <begin position="71"/>
        <end position="81"/>
    </location>
</feature>